<feature type="compositionally biased region" description="Basic and acidic residues" evidence="1">
    <location>
        <begin position="145"/>
        <end position="159"/>
    </location>
</feature>
<dbReference type="OrthoDB" id="347188at2759"/>
<keyword evidence="3" id="KW-1185">Reference proteome</keyword>
<dbReference type="EMBL" id="HG687269">
    <property type="protein sequence ID" value="CDJ34855.1"/>
    <property type="molecule type" value="Genomic_DNA"/>
</dbReference>
<name>U6KA29_9EIME</name>
<dbReference type="VEuPathDB" id="ToxoDB:EMH_0093270"/>
<organism evidence="2 3">
    <name type="scientific">Eimeria mitis</name>
    <dbReference type="NCBI Taxonomy" id="44415"/>
    <lineage>
        <taxon>Eukaryota</taxon>
        <taxon>Sar</taxon>
        <taxon>Alveolata</taxon>
        <taxon>Apicomplexa</taxon>
        <taxon>Conoidasida</taxon>
        <taxon>Coccidia</taxon>
        <taxon>Eucoccidiorida</taxon>
        <taxon>Eimeriorina</taxon>
        <taxon>Eimeriidae</taxon>
        <taxon>Eimeria</taxon>
    </lineage>
</organism>
<evidence type="ECO:0000313" key="2">
    <source>
        <dbReference type="EMBL" id="CDJ34855.1"/>
    </source>
</evidence>
<dbReference type="RefSeq" id="XP_013357417.1">
    <property type="nucleotide sequence ID" value="XM_013501963.1"/>
</dbReference>
<reference evidence="2" key="2">
    <citation type="submission" date="2013-10" db="EMBL/GenBank/DDBJ databases">
        <authorList>
            <person name="Aslett M."/>
        </authorList>
    </citation>
    <scope>NUCLEOTIDE SEQUENCE [LARGE SCALE GENOMIC DNA]</scope>
    <source>
        <strain evidence="2">Houghton</strain>
    </source>
</reference>
<sequence>MFVAAEVLGENAKRDEWWEATLDTLPVYTRPSQSSVGRRTAEQNVLLARLLQNGLEFYKRGLRPPSGYLVPVKQIIFSTPALPALQRSPWAHFRADDEEWQQQQQLLLHLQDRLPASEPLQEEEQREEQQQQQKRQEEQQQQQLQHEEQQKQQQQHEDQQLQDQQQEEQQQQQLQ</sequence>
<dbReference type="GeneID" id="25383490"/>
<evidence type="ECO:0000256" key="1">
    <source>
        <dbReference type="SAM" id="MobiDB-lite"/>
    </source>
</evidence>
<evidence type="ECO:0000313" key="3">
    <source>
        <dbReference type="Proteomes" id="UP000030744"/>
    </source>
</evidence>
<feature type="region of interest" description="Disordered" evidence="1">
    <location>
        <begin position="118"/>
        <end position="175"/>
    </location>
</feature>
<accession>U6KA29</accession>
<dbReference type="Proteomes" id="UP000030744">
    <property type="component" value="Unassembled WGS sequence"/>
</dbReference>
<feature type="compositionally biased region" description="Low complexity" evidence="1">
    <location>
        <begin position="161"/>
        <end position="175"/>
    </location>
</feature>
<proteinExistence type="predicted"/>
<reference evidence="2" key="1">
    <citation type="submission" date="2013-10" db="EMBL/GenBank/DDBJ databases">
        <title>Genomic analysis of the causative agents of coccidiosis in chickens.</title>
        <authorList>
            <person name="Reid A.J."/>
            <person name="Blake D."/>
            <person name="Billington K."/>
            <person name="Browne H."/>
            <person name="Dunn M."/>
            <person name="Hung S."/>
            <person name="Kawahara F."/>
            <person name="Miranda-Saavedra D."/>
            <person name="Mourier T."/>
            <person name="Nagra H."/>
            <person name="Otto T.D."/>
            <person name="Rawlings N."/>
            <person name="Sanchez A."/>
            <person name="Sanders M."/>
            <person name="Subramaniam C."/>
            <person name="Tay Y."/>
            <person name="Dear P."/>
            <person name="Doerig C."/>
            <person name="Gruber A."/>
            <person name="Parkinson J."/>
            <person name="Shirley M."/>
            <person name="Wan K.L."/>
            <person name="Berriman M."/>
            <person name="Tomley F."/>
            <person name="Pain A."/>
        </authorList>
    </citation>
    <scope>NUCLEOTIDE SEQUENCE [LARGE SCALE GENOMIC DNA]</scope>
    <source>
        <strain evidence="2">Houghton</strain>
    </source>
</reference>
<dbReference type="AlphaFoldDB" id="U6KA29"/>
<protein>
    <submittedName>
        <fullName evidence="2">Uncharacterized protein</fullName>
    </submittedName>
</protein>
<gene>
    <name evidence="2" type="ORF">EMH_0093270</name>
</gene>